<sequence>MMATRLVLLLLSALVIVMDARKLAMSKEGVLHGEKTSSSNYFPGVDSSAAFGHGAGFGGGYGKGKNGGGGGGGGGGEGVGVVKKVEDLALEVDLGLVLDLVMEEEEEVEVEVVAAAGVVIILVGDMVEELVVGLEGNCFTGSVIVASTYIFILHYLF</sequence>
<evidence type="ECO:0008006" key="4">
    <source>
        <dbReference type="Google" id="ProtNLM"/>
    </source>
</evidence>
<dbReference type="Proteomes" id="UP001151529">
    <property type="component" value="Chromosome 11"/>
</dbReference>
<protein>
    <recommendedName>
        <fullName evidence="4">Glycine-rich protein</fullName>
    </recommendedName>
</protein>
<organism evidence="2 3">
    <name type="scientific">Salix viminalis</name>
    <name type="common">Common osier</name>
    <name type="synonym">Basket willow</name>
    <dbReference type="NCBI Taxonomy" id="40686"/>
    <lineage>
        <taxon>Eukaryota</taxon>
        <taxon>Viridiplantae</taxon>
        <taxon>Streptophyta</taxon>
        <taxon>Embryophyta</taxon>
        <taxon>Tracheophyta</taxon>
        <taxon>Spermatophyta</taxon>
        <taxon>Magnoliopsida</taxon>
        <taxon>eudicotyledons</taxon>
        <taxon>Gunneridae</taxon>
        <taxon>Pentapetalae</taxon>
        <taxon>rosids</taxon>
        <taxon>fabids</taxon>
        <taxon>Malpighiales</taxon>
        <taxon>Salicaceae</taxon>
        <taxon>Saliceae</taxon>
        <taxon>Salix</taxon>
    </lineage>
</organism>
<dbReference type="EMBL" id="JAPFFL010000005">
    <property type="protein sequence ID" value="KAJ6725189.1"/>
    <property type="molecule type" value="Genomic_DNA"/>
</dbReference>
<dbReference type="AlphaFoldDB" id="A0A9Q0Z8A4"/>
<keyword evidence="3" id="KW-1185">Reference proteome</keyword>
<evidence type="ECO:0000313" key="3">
    <source>
        <dbReference type="Proteomes" id="UP001151529"/>
    </source>
</evidence>
<reference evidence="2" key="1">
    <citation type="submission" date="2022-11" db="EMBL/GenBank/DDBJ databases">
        <authorList>
            <person name="Hyden B.L."/>
            <person name="Feng K."/>
            <person name="Yates T."/>
            <person name="Jawdy S."/>
            <person name="Smart L.B."/>
            <person name="Muchero W."/>
        </authorList>
    </citation>
    <scope>NUCLEOTIDE SEQUENCE</scope>
    <source>
        <tissue evidence="2">Shoot tip</tissue>
    </source>
</reference>
<evidence type="ECO:0000313" key="2">
    <source>
        <dbReference type="EMBL" id="KAJ6725189.1"/>
    </source>
</evidence>
<feature type="signal peptide" evidence="1">
    <location>
        <begin position="1"/>
        <end position="20"/>
    </location>
</feature>
<evidence type="ECO:0000256" key="1">
    <source>
        <dbReference type="SAM" id="SignalP"/>
    </source>
</evidence>
<name>A0A9Q0Z8A4_SALVM</name>
<accession>A0A9Q0Z8A4</accession>
<dbReference type="OrthoDB" id="852173at2759"/>
<keyword evidence="1" id="KW-0732">Signal</keyword>
<gene>
    <name evidence="2" type="ORF">OIU85_023044</name>
</gene>
<reference evidence="2" key="2">
    <citation type="journal article" date="2023" name="Int. J. Mol. Sci.">
        <title>De Novo Assembly and Annotation of 11 Diverse Shrub Willow (Salix) Genomes Reveals Novel Gene Organization in Sex-Linked Regions.</title>
        <authorList>
            <person name="Hyden B."/>
            <person name="Feng K."/>
            <person name="Yates T.B."/>
            <person name="Jawdy S."/>
            <person name="Cereghino C."/>
            <person name="Smart L.B."/>
            <person name="Muchero W."/>
        </authorList>
    </citation>
    <scope>NUCLEOTIDE SEQUENCE [LARGE SCALE GENOMIC DNA]</scope>
    <source>
        <tissue evidence="2">Shoot tip</tissue>
    </source>
</reference>
<proteinExistence type="predicted"/>
<comment type="caution">
    <text evidence="2">The sequence shown here is derived from an EMBL/GenBank/DDBJ whole genome shotgun (WGS) entry which is preliminary data.</text>
</comment>
<feature type="chain" id="PRO_5040125140" description="Glycine-rich protein" evidence="1">
    <location>
        <begin position="21"/>
        <end position="157"/>
    </location>
</feature>